<protein>
    <submittedName>
        <fullName evidence="2">Uncharacterized protein</fullName>
    </submittedName>
</protein>
<evidence type="ECO:0000256" key="1">
    <source>
        <dbReference type="SAM" id="MobiDB-lite"/>
    </source>
</evidence>
<sequence length="292" mass="31499">MHGRGSVYWGRSRGSWMYHRPLLSPTSLTLKLQKTKRRTLLSSPALCSALNPEPGPEALLFSTSNAPSSIGSCRNACAALEESGNKEERDPANIEPFSPPFCVDSIGCGGVACNQGSITYPEAWELADPAPAQTQDRGGDDNDDQYGDEHDDDQDQEHDPDNHAEGASAYGSFIAFLPRPPTPGTTYTALVVPLSTFSPSSFWQSQVSQLNFPFAAARVLTVCAFSTNSYRGEIHASRFDGALRGPESDSINSAGLGVVVDLLVVIFSAFGEAEVQGVPGMRSPQWFDLRFF</sequence>
<dbReference type="Proteomes" id="UP000076532">
    <property type="component" value="Unassembled WGS sequence"/>
</dbReference>
<keyword evidence="3" id="KW-1185">Reference proteome</keyword>
<feature type="compositionally biased region" description="Acidic residues" evidence="1">
    <location>
        <begin position="141"/>
        <end position="156"/>
    </location>
</feature>
<reference evidence="2 3" key="1">
    <citation type="journal article" date="2016" name="Mol. Biol. Evol.">
        <title>Comparative Genomics of Early-Diverging Mushroom-Forming Fungi Provides Insights into the Origins of Lignocellulose Decay Capabilities.</title>
        <authorList>
            <person name="Nagy L.G."/>
            <person name="Riley R."/>
            <person name="Tritt A."/>
            <person name="Adam C."/>
            <person name="Daum C."/>
            <person name="Floudas D."/>
            <person name="Sun H."/>
            <person name="Yadav J.S."/>
            <person name="Pangilinan J."/>
            <person name="Larsson K.H."/>
            <person name="Matsuura K."/>
            <person name="Barry K."/>
            <person name="Labutti K."/>
            <person name="Kuo R."/>
            <person name="Ohm R.A."/>
            <person name="Bhattacharya S.S."/>
            <person name="Shirouzu T."/>
            <person name="Yoshinaga Y."/>
            <person name="Martin F.M."/>
            <person name="Grigoriev I.V."/>
            <person name="Hibbett D.S."/>
        </authorList>
    </citation>
    <scope>NUCLEOTIDE SEQUENCE [LARGE SCALE GENOMIC DNA]</scope>
    <source>
        <strain evidence="2 3">CBS 109695</strain>
    </source>
</reference>
<organism evidence="2 3">
    <name type="scientific">Athelia psychrophila</name>
    <dbReference type="NCBI Taxonomy" id="1759441"/>
    <lineage>
        <taxon>Eukaryota</taxon>
        <taxon>Fungi</taxon>
        <taxon>Dikarya</taxon>
        <taxon>Basidiomycota</taxon>
        <taxon>Agaricomycotina</taxon>
        <taxon>Agaricomycetes</taxon>
        <taxon>Agaricomycetidae</taxon>
        <taxon>Atheliales</taxon>
        <taxon>Atheliaceae</taxon>
        <taxon>Athelia</taxon>
    </lineage>
</organism>
<evidence type="ECO:0000313" key="2">
    <source>
        <dbReference type="EMBL" id="KZP10370.1"/>
    </source>
</evidence>
<accession>A0A165ZA05</accession>
<dbReference type="AlphaFoldDB" id="A0A165ZA05"/>
<evidence type="ECO:0000313" key="3">
    <source>
        <dbReference type="Proteomes" id="UP000076532"/>
    </source>
</evidence>
<gene>
    <name evidence="2" type="ORF">FIBSPDRAFT_1051376</name>
</gene>
<feature type="region of interest" description="Disordered" evidence="1">
    <location>
        <begin position="130"/>
        <end position="165"/>
    </location>
</feature>
<dbReference type="EMBL" id="KV417681">
    <property type="protein sequence ID" value="KZP10370.1"/>
    <property type="molecule type" value="Genomic_DNA"/>
</dbReference>
<proteinExistence type="predicted"/>
<name>A0A165ZA05_9AGAM</name>